<evidence type="ECO:0000256" key="4">
    <source>
        <dbReference type="SAM" id="SignalP"/>
    </source>
</evidence>
<organism evidence="7">
    <name type="scientific">Naegleria gruberi</name>
    <name type="common">Amoeba</name>
    <dbReference type="NCBI Taxonomy" id="5762"/>
    <lineage>
        <taxon>Eukaryota</taxon>
        <taxon>Discoba</taxon>
        <taxon>Heterolobosea</taxon>
        <taxon>Tetramitia</taxon>
        <taxon>Eutetramitia</taxon>
        <taxon>Vahlkampfiidae</taxon>
        <taxon>Naegleria</taxon>
    </lineage>
</organism>
<evidence type="ECO:0000256" key="3">
    <source>
        <dbReference type="ARBA" id="ARBA00023180"/>
    </source>
</evidence>
<keyword evidence="2" id="KW-0597">Phosphoprotein</keyword>
<dbReference type="STRING" id="5762.D2VUF7"/>
<dbReference type="VEuPathDB" id="AmoebaDB:NAEGRDRAFT_81268"/>
<dbReference type="GeneID" id="8854160"/>
<feature type="signal peptide" evidence="4">
    <location>
        <begin position="1"/>
        <end position="19"/>
    </location>
</feature>
<dbReference type="Proteomes" id="UP000006671">
    <property type="component" value="Unassembled WGS sequence"/>
</dbReference>
<dbReference type="OMA" id="FQRRKFM"/>
<reference evidence="6 7" key="1">
    <citation type="journal article" date="2010" name="Cell">
        <title>The genome of Naegleria gruberi illuminates early eukaryotic versatility.</title>
        <authorList>
            <person name="Fritz-Laylin L.K."/>
            <person name="Prochnik S.E."/>
            <person name="Ginger M.L."/>
            <person name="Dacks J.B."/>
            <person name="Carpenter M.L."/>
            <person name="Field M.C."/>
            <person name="Kuo A."/>
            <person name="Paredez A."/>
            <person name="Chapman J."/>
            <person name="Pham J."/>
            <person name="Shu S."/>
            <person name="Neupane R."/>
            <person name="Cipriano M."/>
            <person name="Mancuso J."/>
            <person name="Tu H."/>
            <person name="Salamov A."/>
            <person name="Lindquist E."/>
            <person name="Shapiro H."/>
            <person name="Lucas S."/>
            <person name="Grigoriev I.V."/>
            <person name="Cande W.Z."/>
            <person name="Fulton C."/>
            <person name="Rokhsar D.S."/>
            <person name="Dawson S.C."/>
        </authorList>
    </citation>
    <scope>NUCLEOTIDE SEQUENCE [LARGE SCALE GENOMIC DNA]</scope>
    <source>
        <strain evidence="6 7">NEG-M</strain>
    </source>
</reference>
<dbReference type="GO" id="GO:0012505">
    <property type="term" value="C:endomembrane system"/>
    <property type="evidence" value="ECO:0007669"/>
    <property type="project" value="TreeGrafter"/>
</dbReference>
<dbReference type="InParanoid" id="D2VUF7"/>
<dbReference type="InterPro" id="IPR011042">
    <property type="entry name" value="6-blade_b-propeller_TolB-like"/>
</dbReference>
<dbReference type="EMBL" id="GG738899">
    <property type="protein sequence ID" value="EFC39438.1"/>
    <property type="molecule type" value="Genomic_DNA"/>
</dbReference>
<dbReference type="GO" id="GO:0016787">
    <property type="term" value="F:hydrolase activity"/>
    <property type="evidence" value="ECO:0007669"/>
    <property type="project" value="TreeGrafter"/>
</dbReference>
<dbReference type="PANTHER" id="PTHR10426:SF88">
    <property type="entry name" value="ADIPOCYTE PLASMA MEMBRANE-ASSOCIATED PROTEIN HEMOMUCIN-RELATED"/>
    <property type="match status" value="1"/>
</dbReference>
<evidence type="ECO:0000256" key="2">
    <source>
        <dbReference type="ARBA" id="ARBA00022553"/>
    </source>
</evidence>
<evidence type="ECO:0000313" key="7">
    <source>
        <dbReference type="Proteomes" id="UP000006671"/>
    </source>
</evidence>
<evidence type="ECO:0000256" key="1">
    <source>
        <dbReference type="ARBA" id="ARBA00009191"/>
    </source>
</evidence>
<keyword evidence="3" id="KW-0325">Glycoprotein</keyword>
<proteinExistence type="inferred from homology"/>
<feature type="domain" description="Strictosidine synthase conserved region" evidence="5">
    <location>
        <begin position="160"/>
        <end position="238"/>
    </location>
</feature>
<feature type="chain" id="PRO_5003038827" evidence="4">
    <location>
        <begin position="20"/>
        <end position="364"/>
    </location>
</feature>
<dbReference type="KEGG" id="ngr:NAEGRDRAFT_81268"/>
<gene>
    <name evidence="6" type="ORF">NAEGRDRAFT_81268</name>
</gene>
<dbReference type="AlphaFoldDB" id="D2VUF7"/>
<evidence type="ECO:0000313" key="6">
    <source>
        <dbReference type="EMBL" id="EFC39438.1"/>
    </source>
</evidence>
<keyword evidence="7" id="KW-1185">Reference proteome</keyword>
<evidence type="ECO:0000259" key="5">
    <source>
        <dbReference type="Pfam" id="PF03088"/>
    </source>
</evidence>
<protein>
    <submittedName>
        <fullName evidence="6">Strictosidine synthase</fullName>
    </submittedName>
</protein>
<name>D2VUF7_NAEGR</name>
<dbReference type="OrthoDB" id="5307922at2759"/>
<comment type="similarity">
    <text evidence="1">Belongs to the strictosidine synthase family.</text>
</comment>
<accession>D2VUF7</accession>
<dbReference type="PANTHER" id="PTHR10426">
    <property type="entry name" value="STRICTOSIDINE SYNTHASE-RELATED"/>
    <property type="match status" value="1"/>
</dbReference>
<keyword evidence="4" id="KW-0732">Signal</keyword>
<sequence length="364" mass="39590">MKSLLLLFTLLATAILIAGHKVTEKTIISSEKIGYGVLKGPESIVWDPVHADVLYTGINDGSIMRVNVTSGVSTVYAYSVPALNATQRAVCGTSVLYEGTCGRVLGMVFDKNNNLIVADAYKGLLRISRANPSQVEVLVNSYNGVPFKMTNSVVLLKDGKTVYFTDSSLLYSRLYFVSIVVANNPDGRLFKFDLETKQLQVVISDLKFANGIAVSKDESFLVINECSSGSLRRFYLKGRKAGTNDVFVQDIGGYADNIKTDDDGNFLVGLFSNTTQEVTAIHDSAKLKNIFLTIVPATTTLGMIVPQGLVKKVNQKGKITTVYSDKTATFALQVSEADVRGGYLYLCSVLNPWLTRVNLSTGLQ</sequence>
<dbReference type="eggNOG" id="KOG1520">
    <property type="taxonomic scope" value="Eukaryota"/>
</dbReference>
<dbReference type="SUPFAM" id="SSF63829">
    <property type="entry name" value="Calcium-dependent phosphotriesterase"/>
    <property type="match status" value="1"/>
</dbReference>
<dbReference type="InterPro" id="IPR018119">
    <property type="entry name" value="Strictosidine_synth_cons-reg"/>
</dbReference>
<dbReference type="RefSeq" id="XP_002672182.1">
    <property type="nucleotide sequence ID" value="XM_002672136.1"/>
</dbReference>
<dbReference type="Pfam" id="PF03088">
    <property type="entry name" value="Str_synth"/>
    <property type="match status" value="1"/>
</dbReference>
<dbReference type="Gene3D" id="2.120.10.30">
    <property type="entry name" value="TolB, C-terminal domain"/>
    <property type="match status" value="1"/>
</dbReference>